<proteinExistence type="predicted"/>
<dbReference type="PATRIC" id="fig|1217712.3.peg.546"/>
<accession>N8V2K9</accession>
<dbReference type="RefSeq" id="WP_004775013.1">
    <property type="nucleotide sequence ID" value="NZ_KB849365.1"/>
</dbReference>
<dbReference type="AlphaFoldDB" id="N8V2K9"/>
<gene>
    <name evidence="1" type="ORF">F971_00573</name>
</gene>
<comment type="caution">
    <text evidence="1">The sequence shown here is derived from an EMBL/GenBank/DDBJ whole genome shotgun (WGS) entry which is preliminary data.</text>
</comment>
<name>N8V2K9_9GAMM</name>
<evidence type="ECO:0000313" key="1">
    <source>
        <dbReference type="EMBL" id="ENU93855.1"/>
    </source>
</evidence>
<dbReference type="eggNOG" id="ENOG5031RWM">
    <property type="taxonomic scope" value="Bacteria"/>
</dbReference>
<protein>
    <submittedName>
        <fullName evidence="1">Uncharacterized protein</fullName>
    </submittedName>
</protein>
<evidence type="ECO:0000313" key="2">
    <source>
        <dbReference type="Proteomes" id="UP000013049"/>
    </source>
</evidence>
<organism evidence="1 2">
    <name type="scientific">Acinetobacter vivianii</name>
    <dbReference type="NCBI Taxonomy" id="1776742"/>
    <lineage>
        <taxon>Bacteria</taxon>
        <taxon>Pseudomonadati</taxon>
        <taxon>Pseudomonadota</taxon>
        <taxon>Gammaproteobacteria</taxon>
        <taxon>Moraxellales</taxon>
        <taxon>Moraxellaceae</taxon>
        <taxon>Acinetobacter</taxon>
    </lineage>
</organism>
<reference evidence="1 2" key="1">
    <citation type="submission" date="2013-02" db="EMBL/GenBank/DDBJ databases">
        <title>The Genome Sequence of Acinetobacter sp. NIPH 758.</title>
        <authorList>
            <consortium name="The Broad Institute Genome Sequencing Platform"/>
            <consortium name="The Broad Institute Genome Sequencing Center for Infectious Disease"/>
            <person name="Cerqueira G."/>
            <person name="Feldgarden M."/>
            <person name="Courvalin P."/>
            <person name="Perichon B."/>
            <person name="Grillot-Courvalin C."/>
            <person name="Clermont D."/>
            <person name="Rocha E."/>
            <person name="Yoon E.-J."/>
            <person name="Nemec A."/>
            <person name="Walker B."/>
            <person name="Young S.K."/>
            <person name="Zeng Q."/>
            <person name="Gargeya S."/>
            <person name="Fitzgerald M."/>
            <person name="Haas B."/>
            <person name="Abouelleil A."/>
            <person name="Alvarado L."/>
            <person name="Arachchi H.M."/>
            <person name="Berlin A.M."/>
            <person name="Chapman S.B."/>
            <person name="Dewar J."/>
            <person name="Goldberg J."/>
            <person name="Griggs A."/>
            <person name="Gujja S."/>
            <person name="Hansen M."/>
            <person name="Howarth C."/>
            <person name="Imamovic A."/>
            <person name="Larimer J."/>
            <person name="McCowan C."/>
            <person name="Murphy C."/>
            <person name="Neiman D."/>
            <person name="Pearson M."/>
            <person name="Priest M."/>
            <person name="Roberts A."/>
            <person name="Saif S."/>
            <person name="Shea T."/>
            <person name="Sisk P."/>
            <person name="Sykes S."/>
            <person name="Wortman J."/>
            <person name="Nusbaum C."/>
            <person name="Birren B."/>
        </authorList>
    </citation>
    <scope>NUCLEOTIDE SEQUENCE [LARGE SCALE GENOMIC DNA]</scope>
    <source>
        <strain evidence="1 2">NIPH 758</strain>
    </source>
</reference>
<dbReference type="EMBL" id="APPC01000009">
    <property type="protein sequence ID" value="ENU93855.1"/>
    <property type="molecule type" value="Genomic_DNA"/>
</dbReference>
<sequence length="79" mass="9053">MAIDDELSEREVALAAAYALQEKAIAVAQAETVLYVENDVLLRKEPDQPPVFVKQLVGRTPNLTEHMLQRRTFKIKKRF</sequence>
<dbReference type="Proteomes" id="UP000013049">
    <property type="component" value="Unassembled WGS sequence"/>
</dbReference>
<dbReference type="HOGENOM" id="CLU_191940_0_0_6"/>